<dbReference type="EMBL" id="HBUE01042228">
    <property type="protein sequence ID" value="CAG6461186.1"/>
    <property type="molecule type" value="Transcribed_RNA"/>
</dbReference>
<dbReference type="EMBL" id="HBUE01346842">
    <property type="protein sequence ID" value="CAG6601198.1"/>
    <property type="molecule type" value="Transcribed_RNA"/>
</dbReference>
<name>A0A8D8L3I8_CULPI</name>
<dbReference type="EMBL" id="HBUE01042225">
    <property type="protein sequence ID" value="CAG6461182.1"/>
    <property type="molecule type" value="Transcribed_RNA"/>
</dbReference>
<reference evidence="1" key="1">
    <citation type="submission" date="2021-05" db="EMBL/GenBank/DDBJ databases">
        <authorList>
            <person name="Alioto T."/>
            <person name="Alioto T."/>
            <person name="Gomez Garrido J."/>
        </authorList>
    </citation>
    <scope>NUCLEOTIDE SEQUENCE</scope>
</reference>
<proteinExistence type="predicted"/>
<dbReference type="EMBL" id="HBUE01042223">
    <property type="protein sequence ID" value="CAG6461180.1"/>
    <property type="molecule type" value="Transcribed_RNA"/>
</dbReference>
<dbReference type="AlphaFoldDB" id="A0A8D8L3I8"/>
<protein>
    <submittedName>
        <fullName evidence="1">(northern house mosquito) hypothetical protein</fullName>
    </submittedName>
</protein>
<sequence length="103" mass="11548">MVHHWRPRWGGGVALFAVRLGNWPICCHTVLLRHPAGVSLGDAPPGPVRLNLQLCTCKQKKIKITKNSSKQAARLGNDAPRSSLTKLTSFTTLVRRRRRDRSK</sequence>
<dbReference type="EMBL" id="HBUE01042227">
    <property type="protein sequence ID" value="CAG6461185.1"/>
    <property type="molecule type" value="Transcribed_RNA"/>
</dbReference>
<dbReference type="EMBL" id="HBUE01042224">
    <property type="protein sequence ID" value="CAG6461181.1"/>
    <property type="molecule type" value="Transcribed_RNA"/>
</dbReference>
<dbReference type="EMBL" id="HBUE01239849">
    <property type="protein sequence ID" value="CAG6548969.1"/>
    <property type="molecule type" value="Transcribed_RNA"/>
</dbReference>
<organism evidence="1">
    <name type="scientific">Culex pipiens</name>
    <name type="common">House mosquito</name>
    <dbReference type="NCBI Taxonomy" id="7175"/>
    <lineage>
        <taxon>Eukaryota</taxon>
        <taxon>Metazoa</taxon>
        <taxon>Ecdysozoa</taxon>
        <taxon>Arthropoda</taxon>
        <taxon>Hexapoda</taxon>
        <taxon>Insecta</taxon>
        <taxon>Pterygota</taxon>
        <taxon>Neoptera</taxon>
        <taxon>Endopterygota</taxon>
        <taxon>Diptera</taxon>
        <taxon>Nematocera</taxon>
        <taxon>Culicoidea</taxon>
        <taxon>Culicidae</taxon>
        <taxon>Culicinae</taxon>
        <taxon>Culicini</taxon>
        <taxon>Culex</taxon>
        <taxon>Culex</taxon>
    </lineage>
</organism>
<accession>A0A8D8L3I8</accession>
<evidence type="ECO:0000313" key="1">
    <source>
        <dbReference type="EMBL" id="CAG6601198.1"/>
    </source>
</evidence>